<dbReference type="RefSeq" id="XP_016043520.2">
    <property type="nucleotide sequence ID" value="XM_016188034.2"/>
</dbReference>
<evidence type="ECO:0000313" key="3">
    <source>
        <dbReference type="RefSeq" id="XP_016043520.2"/>
    </source>
</evidence>
<dbReference type="PANTHER" id="PTHR15510">
    <property type="entry name" value="SPERM-ASSOCIATED ANTIGEN 8"/>
    <property type="match status" value="1"/>
</dbReference>
<accession>A0A1S3WB06</accession>
<evidence type="ECO:0000313" key="2">
    <source>
        <dbReference type="Proteomes" id="UP001652624"/>
    </source>
</evidence>
<gene>
    <name evidence="3" type="primary">SPAG8</name>
</gene>
<evidence type="ECO:0000256" key="1">
    <source>
        <dbReference type="SAM" id="MobiDB-lite"/>
    </source>
</evidence>
<dbReference type="GO" id="GO:0005634">
    <property type="term" value="C:nucleus"/>
    <property type="evidence" value="ECO:0007669"/>
    <property type="project" value="TreeGrafter"/>
</dbReference>
<dbReference type="Pfam" id="PF22584">
    <property type="entry name" value="CFAP143"/>
    <property type="match status" value="2"/>
</dbReference>
<dbReference type="Proteomes" id="UP001652624">
    <property type="component" value="Chromosome 10"/>
</dbReference>
<dbReference type="eggNOG" id="ENOG502S06E">
    <property type="taxonomic scope" value="Eukaryota"/>
</dbReference>
<proteinExistence type="predicted"/>
<protein>
    <submittedName>
        <fullName evidence="3">Sperm-associated antigen 8</fullName>
    </submittedName>
</protein>
<reference evidence="3" key="1">
    <citation type="submission" date="2025-08" db="UniProtKB">
        <authorList>
            <consortium name="RefSeq"/>
        </authorList>
    </citation>
    <scope>IDENTIFICATION</scope>
</reference>
<dbReference type="FunCoup" id="A0A1S3WB06">
    <property type="interactions" value="222"/>
</dbReference>
<dbReference type="AlphaFoldDB" id="A0A1S3WB06"/>
<dbReference type="GO" id="GO:0005737">
    <property type="term" value="C:cytoplasm"/>
    <property type="evidence" value="ECO:0007669"/>
    <property type="project" value="TreeGrafter"/>
</dbReference>
<dbReference type="GeneID" id="103113355"/>
<organism evidence="2 3">
    <name type="scientific">Erinaceus europaeus</name>
    <name type="common">Western European hedgehog</name>
    <dbReference type="NCBI Taxonomy" id="9365"/>
    <lineage>
        <taxon>Eukaryota</taxon>
        <taxon>Metazoa</taxon>
        <taxon>Chordata</taxon>
        <taxon>Craniata</taxon>
        <taxon>Vertebrata</taxon>
        <taxon>Euteleostomi</taxon>
        <taxon>Mammalia</taxon>
        <taxon>Eutheria</taxon>
        <taxon>Laurasiatheria</taxon>
        <taxon>Eulipotyphla</taxon>
        <taxon>Erinaceidae</taxon>
        <taxon>Erinaceinae</taxon>
        <taxon>Erinaceus</taxon>
    </lineage>
</organism>
<dbReference type="InterPro" id="IPR026124">
    <property type="entry name" value="Sperm-assoc_Ag8"/>
</dbReference>
<dbReference type="InParanoid" id="A0A1S3WB06"/>
<dbReference type="STRING" id="9365.ENSEEUP00000010253"/>
<dbReference type="CTD" id="26206"/>
<keyword evidence="2" id="KW-1185">Reference proteome</keyword>
<dbReference type="PANTHER" id="PTHR15510:SF5">
    <property type="entry name" value="SPERM-ASSOCIATED ANTIGEN 8"/>
    <property type="match status" value="1"/>
</dbReference>
<feature type="region of interest" description="Disordered" evidence="1">
    <location>
        <begin position="1"/>
        <end position="86"/>
    </location>
</feature>
<dbReference type="GO" id="GO:0008017">
    <property type="term" value="F:microtubule binding"/>
    <property type="evidence" value="ECO:0007669"/>
    <property type="project" value="InterPro"/>
</dbReference>
<dbReference type="GO" id="GO:0045944">
    <property type="term" value="P:positive regulation of transcription by RNA polymerase II"/>
    <property type="evidence" value="ECO:0007669"/>
    <property type="project" value="TreeGrafter"/>
</dbReference>
<dbReference type="OrthoDB" id="2120499at2759"/>
<feature type="compositionally biased region" description="Low complexity" evidence="1">
    <location>
        <begin position="45"/>
        <end position="69"/>
    </location>
</feature>
<sequence length="419" mass="46313">METDAEAESPSEPLGVQPSSSGRESTSGPFPSLDGVSTSSRAVETTATVTPAAATPDTKTAAVATDAPVLCPEPSLGDSSSETLEDPYPSSHFAHKIDQEGLDVEPTHHSSFARGQDTTNVHSSRPGAVPASSSDLYQDRAPDTGHVLGCVSDPKICLRAKMCSNYVCCHRCCHCKPQKQPPWKDLQVSEPGNRGLWRPPEAEEECELLSKTLPRGQCLLYNWEEERATNHLDQVPSMHDGSESYFFRHGHQRLLTLQPELPMPVSTTQRDSYQPPRNHYYPLRGKREAMMEMLLSDQICKEVLAEQEPTKKLFEVESVTHHDYRKELAGAGPPAPTKPHDYRQEQPETFWRQKAPQLPGVSYIRTLDTPFRKNCSFSTPVPLSLGQPLPYEPEDYYHPLGETSSLACHGGGQGRTTPT</sequence>
<feature type="region of interest" description="Disordered" evidence="1">
    <location>
        <begin position="107"/>
        <end position="138"/>
    </location>
</feature>
<feature type="compositionally biased region" description="Polar residues" evidence="1">
    <location>
        <begin position="17"/>
        <end position="43"/>
    </location>
</feature>
<name>A0A1S3WB06_ERIEU</name>